<dbReference type="PATRIC" id="fig|1156395.6.peg.48"/>
<dbReference type="SUPFAM" id="SSF54506">
    <property type="entry name" value="Diaminopimelate epimerase-like"/>
    <property type="match status" value="2"/>
</dbReference>
<reference evidence="10 11" key="1">
    <citation type="submission" date="2016-06" db="EMBL/GenBank/DDBJ databases">
        <title>Respiratory ammonification of nitrate coupled to the oxidation of elemental sulfur in deep-sea autotrophic thermophilic bacteria.</title>
        <authorList>
            <person name="Slobodkina G.B."/>
            <person name="Mardanov A.V."/>
            <person name="Ravin N.V."/>
            <person name="Frolova A.A."/>
            <person name="Viryasiv M.B."/>
            <person name="Chernyh N.A."/>
            <person name="Bonch-Osmolovskaya E.A."/>
            <person name="Slobodkin A.I."/>
        </authorList>
    </citation>
    <scope>NUCLEOTIDE SEQUENCE [LARGE SCALE GENOMIC DNA]</scope>
    <source>
        <strain evidence="10 11">S69</strain>
    </source>
</reference>
<evidence type="ECO:0000256" key="6">
    <source>
        <dbReference type="ARBA" id="ARBA00023235"/>
    </source>
</evidence>
<dbReference type="Proteomes" id="UP000093080">
    <property type="component" value="Unassembled WGS sequence"/>
</dbReference>
<comment type="caution">
    <text evidence="10">The sequence shown here is derived from an EMBL/GenBank/DDBJ whole genome shotgun (WGS) entry which is preliminary data.</text>
</comment>
<dbReference type="PANTHER" id="PTHR31689">
    <property type="entry name" value="DIAMINOPIMELATE EPIMERASE, CHLOROPLASTIC"/>
    <property type="match status" value="1"/>
</dbReference>
<accession>A0A1B9F8M8</accession>
<comment type="similarity">
    <text evidence="2 8">Belongs to the diaminopimelate epimerase family.</text>
</comment>
<dbReference type="Gene3D" id="3.10.310.10">
    <property type="entry name" value="Diaminopimelate Epimerase, Chain A, domain 1"/>
    <property type="match status" value="2"/>
</dbReference>
<evidence type="ECO:0000256" key="7">
    <source>
        <dbReference type="ARBA" id="ARBA00051712"/>
    </source>
</evidence>
<keyword evidence="6 8" id="KW-0413">Isomerase</keyword>
<dbReference type="PROSITE" id="PS01326">
    <property type="entry name" value="DAP_EPIMERASE"/>
    <property type="match status" value="1"/>
</dbReference>
<dbReference type="UniPathway" id="UPA00034">
    <property type="reaction ID" value="UER00025"/>
</dbReference>
<evidence type="ECO:0000256" key="1">
    <source>
        <dbReference type="ARBA" id="ARBA00005196"/>
    </source>
</evidence>
<comment type="subunit">
    <text evidence="8">Homodimer.</text>
</comment>
<keyword evidence="5 8" id="KW-0457">Lysine biosynthesis</keyword>
<evidence type="ECO:0000313" key="11">
    <source>
        <dbReference type="Proteomes" id="UP000093080"/>
    </source>
</evidence>
<dbReference type="InterPro" id="IPR001653">
    <property type="entry name" value="DAP_epimerase_DapF"/>
</dbReference>
<keyword evidence="8" id="KW-0963">Cytoplasm</keyword>
<gene>
    <name evidence="8" type="primary">dapF</name>
    <name evidence="10" type="ORF">DBT_0050</name>
</gene>
<dbReference type="EMBL" id="MAGO01000001">
    <property type="protein sequence ID" value="OCC16233.1"/>
    <property type="molecule type" value="Genomic_DNA"/>
</dbReference>
<dbReference type="InterPro" id="IPR018510">
    <property type="entry name" value="DAP_epimerase_AS"/>
</dbReference>
<keyword evidence="4 8" id="KW-0028">Amino-acid biosynthesis</keyword>
<evidence type="ECO:0000256" key="2">
    <source>
        <dbReference type="ARBA" id="ARBA00010219"/>
    </source>
</evidence>
<comment type="caution">
    <text evidence="8">Lacks conserved residue(s) required for the propagation of feature annotation.</text>
</comment>
<evidence type="ECO:0000256" key="8">
    <source>
        <dbReference type="HAMAP-Rule" id="MF_00197"/>
    </source>
</evidence>
<protein>
    <recommendedName>
        <fullName evidence="3 8">Diaminopimelate epimerase</fullName>
        <shortName evidence="8">DAP epimerase</shortName>
        <ecNumber evidence="3 8">5.1.1.7</ecNumber>
    </recommendedName>
    <alternativeName>
        <fullName evidence="8">PLP-independent amino acid racemase</fullName>
    </alternativeName>
</protein>
<name>A0A1B9F8M8_9BACT</name>
<feature type="active site" description="Proton donor" evidence="8">
    <location>
        <position position="77"/>
    </location>
</feature>
<feature type="binding site" evidence="8">
    <location>
        <position position="68"/>
    </location>
    <ligand>
        <name>substrate</name>
    </ligand>
</feature>
<dbReference type="PANTHER" id="PTHR31689:SF0">
    <property type="entry name" value="DIAMINOPIMELATE EPIMERASE"/>
    <property type="match status" value="1"/>
</dbReference>
<dbReference type="NCBIfam" id="TIGR00652">
    <property type="entry name" value="DapF"/>
    <property type="match status" value="1"/>
</dbReference>
<proteinExistence type="inferred from homology"/>
<evidence type="ECO:0000256" key="9">
    <source>
        <dbReference type="PROSITE-ProRule" id="PRU10125"/>
    </source>
</evidence>
<feature type="binding site" evidence="8">
    <location>
        <position position="15"/>
    </location>
    <ligand>
        <name>substrate</name>
    </ligand>
</feature>
<dbReference type="GO" id="GO:0005829">
    <property type="term" value="C:cytosol"/>
    <property type="evidence" value="ECO:0007669"/>
    <property type="project" value="TreeGrafter"/>
</dbReference>
<dbReference type="RefSeq" id="WP_067615270.1">
    <property type="nucleotide sequence ID" value="NZ_MAGO01000001.1"/>
</dbReference>
<dbReference type="GO" id="GO:0009089">
    <property type="term" value="P:lysine biosynthetic process via diaminopimelate"/>
    <property type="evidence" value="ECO:0007669"/>
    <property type="project" value="UniProtKB-UniRule"/>
</dbReference>
<evidence type="ECO:0000256" key="3">
    <source>
        <dbReference type="ARBA" id="ARBA00013080"/>
    </source>
</evidence>
<evidence type="ECO:0000313" key="10">
    <source>
        <dbReference type="EMBL" id="OCC16233.1"/>
    </source>
</evidence>
<feature type="site" description="Could be important to modulate the pK values of the two catalytic cysteine residues" evidence="8">
    <location>
        <position position="150"/>
    </location>
</feature>
<dbReference type="HAMAP" id="MF_00197">
    <property type="entry name" value="DAP_epimerase"/>
    <property type="match status" value="1"/>
</dbReference>
<dbReference type="Pfam" id="PF01678">
    <property type="entry name" value="DAP_epimerase"/>
    <property type="match status" value="2"/>
</dbReference>
<feature type="active site" evidence="9">
    <location>
        <position position="77"/>
    </location>
</feature>
<dbReference type="EC" id="5.1.1.7" evidence="3 8"/>
<dbReference type="AlphaFoldDB" id="A0A1B9F8M8"/>
<comment type="subcellular location">
    <subcellularLocation>
        <location evidence="8">Cytoplasm</location>
    </subcellularLocation>
</comment>
<organism evidence="10 11">
    <name type="scientific">Dissulfuribacter thermophilus</name>
    <dbReference type="NCBI Taxonomy" id="1156395"/>
    <lineage>
        <taxon>Bacteria</taxon>
        <taxon>Pseudomonadati</taxon>
        <taxon>Thermodesulfobacteriota</taxon>
        <taxon>Dissulfuribacteria</taxon>
        <taxon>Dissulfuribacterales</taxon>
        <taxon>Dissulfuribacteraceae</taxon>
        <taxon>Dissulfuribacter</taxon>
    </lineage>
</organism>
<sequence length="275" mass="30370">MNKPISFKKMHGSGNDFILVDNRSMVVPLEKANEVAKILCRRKFGVGADGLILICESEQADFKWYFYNADGSEAEMCGNGGRCAARFAFETGIAGSELSFETLAGIIHASINGKRVKLELPTPEILERELTLDVRDQVITGSFLNTGVPHFVQIVEDVQAVPVYEIGRLIRHHKKFQPQGTNCNFVEIRKENYIVVRTYERGVEDETHACGTGAVASAISCALSMKCVPPITVETWGGEKLKVFFELTQEGVKDVFLEGEAIIVYSGELNGDMIV</sequence>
<evidence type="ECO:0000256" key="5">
    <source>
        <dbReference type="ARBA" id="ARBA00023154"/>
    </source>
</evidence>
<dbReference type="GO" id="GO:0008837">
    <property type="term" value="F:diaminopimelate epimerase activity"/>
    <property type="evidence" value="ECO:0007669"/>
    <property type="project" value="UniProtKB-UniRule"/>
</dbReference>
<evidence type="ECO:0000256" key="4">
    <source>
        <dbReference type="ARBA" id="ARBA00022605"/>
    </source>
</evidence>
<feature type="binding site" evidence="8">
    <location>
        <begin position="78"/>
        <end position="79"/>
    </location>
    <ligand>
        <name>substrate</name>
    </ligand>
</feature>
<feature type="site" description="Could be important to modulate the pK values of the two catalytic cysteine residues" evidence="8">
    <location>
        <position position="200"/>
    </location>
</feature>
<feature type="binding site" evidence="8">
    <location>
        <begin position="200"/>
        <end position="201"/>
    </location>
    <ligand>
        <name>substrate</name>
    </ligand>
</feature>
<comment type="function">
    <text evidence="8">Catalyzes the stereoinversion of LL-2,6-diaminopimelate (L,L-DAP) to meso-diaminopimelate (meso-DAP), a precursor of L-lysine and an essential component of the bacterial peptidoglycan.</text>
</comment>
<feature type="binding site" evidence="8">
    <location>
        <begin position="211"/>
        <end position="212"/>
    </location>
    <ligand>
        <name>substrate</name>
    </ligand>
</feature>
<keyword evidence="11" id="KW-1185">Reference proteome</keyword>
<comment type="pathway">
    <text evidence="1 8">Amino-acid biosynthesis; L-lysine biosynthesis via DAP pathway; DL-2,6-diaminopimelate from LL-2,6-diaminopimelate: step 1/1.</text>
</comment>
<feature type="active site" description="Proton acceptor" evidence="8">
    <location>
        <position position="210"/>
    </location>
</feature>
<comment type="catalytic activity">
    <reaction evidence="7 8">
        <text>(2S,6S)-2,6-diaminopimelate = meso-2,6-diaminopimelate</text>
        <dbReference type="Rhea" id="RHEA:15393"/>
        <dbReference type="ChEBI" id="CHEBI:57609"/>
        <dbReference type="ChEBI" id="CHEBI:57791"/>
        <dbReference type="EC" id="5.1.1.7"/>
    </reaction>
</comment>
<dbReference type="OrthoDB" id="9805408at2"/>
<feature type="binding site" evidence="8">
    <location>
        <position position="182"/>
    </location>
    <ligand>
        <name>substrate</name>
    </ligand>
</feature>
<dbReference type="STRING" id="1156395.DBT_0050"/>